<name>A0ABV8FHK8_9ACTN</name>
<organism evidence="2 3">
    <name type="scientific">Nocardiopsis sediminis</name>
    <dbReference type="NCBI Taxonomy" id="1778267"/>
    <lineage>
        <taxon>Bacteria</taxon>
        <taxon>Bacillati</taxon>
        <taxon>Actinomycetota</taxon>
        <taxon>Actinomycetes</taxon>
        <taxon>Streptosporangiales</taxon>
        <taxon>Nocardiopsidaceae</taxon>
        <taxon>Nocardiopsis</taxon>
    </lineage>
</organism>
<dbReference type="InterPro" id="IPR013216">
    <property type="entry name" value="Methyltransf_11"/>
</dbReference>
<proteinExistence type="predicted"/>
<gene>
    <name evidence="2" type="ORF">ACFOVU_03020</name>
</gene>
<dbReference type="Pfam" id="PF08241">
    <property type="entry name" value="Methyltransf_11"/>
    <property type="match status" value="1"/>
</dbReference>
<dbReference type="EMBL" id="JBHSBH010000003">
    <property type="protein sequence ID" value="MFC3994868.1"/>
    <property type="molecule type" value="Genomic_DNA"/>
</dbReference>
<sequence length="237" mass="26016">MRVGMPDVVAFAGHRVHVCRAREAGTLLEWLGRDLSGQVVLDVAGGDGYWAAQARRRGARAVSLDLARAKMLRGARLRDAPALIEGDALRLPMRDSSVDKVLSICAIEHFDDGPASLREMARMLRPGGELVMSADCLSRRDEWPELFAAHAERYHVKRTYTHESLGALLADCGLEVQEHSYQFRSRSAERTYLTISARGGRVGFNAAAPLIPFIAAGDARRPNTRGSIVLLRARKTG</sequence>
<dbReference type="PANTHER" id="PTHR43591">
    <property type="entry name" value="METHYLTRANSFERASE"/>
    <property type="match status" value="1"/>
</dbReference>
<evidence type="ECO:0000259" key="1">
    <source>
        <dbReference type="Pfam" id="PF08241"/>
    </source>
</evidence>
<feature type="domain" description="Methyltransferase type 11" evidence="1">
    <location>
        <begin position="41"/>
        <end position="132"/>
    </location>
</feature>
<evidence type="ECO:0000313" key="2">
    <source>
        <dbReference type="EMBL" id="MFC3994868.1"/>
    </source>
</evidence>
<dbReference type="CDD" id="cd02440">
    <property type="entry name" value="AdoMet_MTases"/>
    <property type="match status" value="1"/>
</dbReference>
<dbReference type="Gene3D" id="3.40.50.150">
    <property type="entry name" value="Vaccinia Virus protein VP39"/>
    <property type="match status" value="1"/>
</dbReference>
<dbReference type="PANTHER" id="PTHR43591:SF24">
    <property type="entry name" value="2-METHOXY-6-POLYPRENYL-1,4-BENZOQUINOL METHYLASE, MITOCHONDRIAL"/>
    <property type="match status" value="1"/>
</dbReference>
<dbReference type="InterPro" id="IPR029063">
    <property type="entry name" value="SAM-dependent_MTases_sf"/>
</dbReference>
<comment type="caution">
    <text evidence="2">The sequence shown here is derived from an EMBL/GenBank/DDBJ whole genome shotgun (WGS) entry which is preliminary data.</text>
</comment>
<keyword evidence="3" id="KW-1185">Reference proteome</keyword>
<dbReference type="RefSeq" id="WP_378529715.1">
    <property type="nucleotide sequence ID" value="NZ_JBHSBH010000003.1"/>
</dbReference>
<accession>A0ABV8FHK8</accession>
<evidence type="ECO:0000313" key="3">
    <source>
        <dbReference type="Proteomes" id="UP001595847"/>
    </source>
</evidence>
<dbReference type="EC" id="2.1.1.-" evidence="2"/>
<keyword evidence="2" id="KW-0808">Transferase</keyword>
<dbReference type="GO" id="GO:0032259">
    <property type="term" value="P:methylation"/>
    <property type="evidence" value="ECO:0007669"/>
    <property type="project" value="UniProtKB-KW"/>
</dbReference>
<dbReference type="Proteomes" id="UP001595847">
    <property type="component" value="Unassembled WGS sequence"/>
</dbReference>
<keyword evidence="2" id="KW-0489">Methyltransferase</keyword>
<reference evidence="3" key="1">
    <citation type="journal article" date="2019" name="Int. J. Syst. Evol. Microbiol.">
        <title>The Global Catalogue of Microorganisms (GCM) 10K type strain sequencing project: providing services to taxonomists for standard genome sequencing and annotation.</title>
        <authorList>
            <consortium name="The Broad Institute Genomics Platform"/>
            <consortium name="The Broad Institute Genome Sequencing Center for Infectious Disease"/>
            <person name="Wu L."/>
            <person name="Ma J."/>
        </authorList>
    </citation>
    <scope>NUCLEOTIDE SEQUENCE [LARGE SCALE GENOMIC DNA]</scope>
    <source>
        <strain evidence="3">TBRC 1826</strain>
    </source>
</reference>
<protein>
    <submittedName>
        <fullName evidence="2">Class I SAM-dependent methyltransferase</fullName>
        <ecNumber evidence="2">2.1.1.-</ecNumber>
    </submittedName>
</protein>
<dbReference type="GO" id="GO:0008168">
    <property type="term" value="F:methyltransferase activity"/>
    <property type="evidence" value="ECO:0007669"/>
    <property type="project" value="UniProtKB-KW"/>
</dbReference>
<dbReference type="SUPFAM" id="SSF53335">
    <property type="entry name" value="S-adenosyl-L-methionine-dependent methyltransferases"/>
    <property type="match status" value="1"/>
</dbReference>